<keyword evidence="12" id="KW-1185">Reference proteome</keyword>
<evidence type="ECO:0000256" key="3">
    <source>
        <dbReference type="ARBA" id="ARBA00022723"/>
    </source>
</evidence>
<feature type="domain" description="B30.2/SPRY" evidence="10">
    <location>
        <begin position="209"/>
        <end position="412"/>
    </location>
</feature>
<dbReference type="SUPFAM" id="SSF57850">
    <property type="entry name" value="RING/U-box"/>
    <property type="match status" value="1"/>
</dbReference>
<reference evidence="12" key="1">
    <citation type="submission" date="2024-04" db="EMBL/GenBank/DDBJ databases">
        <title>Salinicola lusitanus LLJ914,a marine bacterium isolated from the Okinawa Trough.</title>
        <authorList>
            <person name="Li J."/>
        </authorList>
    </citation>
    <scope>NUCLEOTIDE SEQUENCE [LARGE SCALE GENOMIC DNA]</scope>
</reference>
<gene>
    <name evidence="11" type="ORF">WMY93_012279</name>
</gene>
<evidence type="ECO:0000313" key="12">
    <source>
        <dbReference type="Proteomes" id="UP001460270"/>
    </source>
</evidence>
<dbReference type="EMBL" id="JBBPFD010000008">
    <property type="protein sequence ID" value="KAK7916518.1"/>
    <property type="molecule type" value="Genomic_DNA"/>
</dbReference>
<dbReference type="SUPFAM" id="SSF51905">
    <property type="entry name" value="FAD/NAD(P)-binding domain"/>
    <property type="match status" value="1"/>
</dbReference>
<dbReference type="AlphaFoldDB" id="A0AAW0PB29"/>
<dbReference type="PRINTS" id="PR00411">
    <property type="entry name" value="PNDRDTASEI"/>
</dbReference>
<feature type="coiled-coil region" evidence="8">
    <location>
        <begin position="157"/>
        <end position="195"/>
    </location>
</feature>
<dbReference type="PANTHER" id="PTHR22912:SF151">
    <property type="entry name" value="DIHYDROLIPOYL DEHYDROGENASE, MITOCHONDRIAL"/>
    <property type="match status" value="1"/>
</dbReference>
<protein>
    <recommendedName>
        <fullName evidence="2">dihydrolipoyl dehydrogenase</fullName>
        <ecNumber evidence="2">1.8.1.4</ecNumber>
    </recommendedName>
</protein>
<sequence length="582" mass="64692">MEEHGPKQALAPAISLQQQQKLSTNMATATCQLSEDQFLCSICLDVFTDPVTLSCGHNFCMACINQHWSIETTSTSYHRKSAEHTLVDPHLESEDEGLTGRIDTEIQEMIATRQHTIQQLRKLMELNNRDANIETTNGIQVFTALKDCVEKNLDTFIQDMSRKKKTTEDNAKGYIKELEQEVSELKNGAKTITRDWSNLNFRTPSYEGTAVRAMAMLDQKLSQQMSRVFTAELHRVQKYNIYATLDPEKVVCPKSANQNNTKSSNDDRPECKCMLANQSFFTGKFYFEVDVKHKSRWVLGLAKTLHVEKEVALNPRNAYWVICMRNKNEWYAGSEPSMRLSLKSRLEKVGVFVDYEEGLVSFYDAKQAGDTDKMQSWTQLYRSLATRGHQLPCKLHGAAAVSVRTYADKAAIDADVTVVGSGPGGYVAAIKAAQLGFKALLNNSYLYHMAHGKDFESRGIEISGISLNLEKMMAQKSNAVKALTGGIAHLFKQNKVTHVNGFGKVTGKNQVTATTADGEQVINTKNILIATGSEVMPFPGIPIDEESIVSSTGALSLKKVPEELIVIGGESLEWSWGQCGSD</sequence>
<comment type="similarity">
    <text evidence="1">Belongs to the class-I pyridine nucleotide-disulfide oxidoreductase family.</text>
</comment>
<feature type="domain" description="RING-type" evidence="9">
    <location>
        <begin position="40"/>
        <end position="66"/>
    </location>
</feature>
<organism evidence="11 12">
    <name type="scientific">Mugilogobius chulae</name>
    <name type="common">yellowstripe goby</name>
    <dbReference type="NCBI Taxonomy" id="88201"/>
    <lineage>
        <taxon>Eukaryota</taxon>
        <taxon>Metazoa</taxon>
        <taxon>Chordata</taxon>
        <taxon>Craniata</taxon>
        <taxon>Vertebrata</taxon>
        <taxon>Euteleostomi</taxon>
        <taxon>Actinopterygii</taxon>
        <taxon>Neopterygii</taxon>
        <taxon>Teleostei</taxon>
        <taxon>Neoteleostei</taxon>
        <taxon>Acanthomorphata</taxon>
        <taxon>Gobiaria</taxon>
        <taxon>Gobiiformes</taxon>
        <taxon>Gobioidei</taxon>
        <taxon>Gobiidae</taxon>
        <taxon>Gobionellinae</taxon>
        <taxon>Mugilogobius</taxon>
    </lineage>
</organism>
<dbReference type="InterPro" id="IPR003879">
    <property type="entry name" value="Butyrophylin_SPRY"/>
</dbReference>
<dbReference type="InterPro" id="IPR058030">
    <property type="entry name" value="TRIM8/14/16/25/29/45/65_CC"/>
</dbReference>
<dbReference type="GO" id="GO:0008270">
    <property type="term" value="F:zinc ion binding"/>
    <property type="evidence" value="ECO:0007669"/>
    <property type="project" value="UniProtKB-KW"/>
</dbReference>
<dbReference type="InterPro" id="IPR050151">
    <property type="entry name" value="Class-I_Pyr_Nuc-Dis_Oxidored"/>
</dbReference>
<evidence type="ECO:0000256" key="2">
    <source>
        <dbReference type="ARBA" id="ARBA00012608"/>
    </source>
</evidence>
<dbReference type="InterPro" id="IPR023753">
    <property type="entry name" value="FAD/NAD-binding_dom"/>
</dbReference>
<evidence type="ECO:0000259" key="10">
    <source>
        <dbReference type="PROSITE" id="PS50188"/>
    </source>
</evidence>
<dbReference type="InterPro" id="IPR003877">
    <property type="entry name" value="SPRY_dom"/>
</dbReference>
<comment type="catalytic activity">
    <reaction evidence="6">
        <text>N(6)-[(R)-dihydrolipoyl]-L-lysyl-[protein] + NAD(+) = N(6)-[(R)-lipoyl]-L-lysyl-[protein] + NADH + H(+)</text>
        <dbReference type="Rhea" id="RHEA:15045"/>
        <dbReference type="Rhea" id="RHEA-COMP:10474"/>
        <dbReference type="Rhea" id="RHEA-COMP:10475"/>
        <dbReference type="ChEBI" id="CHEBI:15378"/>
        <dbReference type="ChEBI" id="CHEBI:57540"/>
        <dbReference type="ChEBI" id="CHEBI:57945"/>
        <dbReference type="ChEBI" id="CHEBI:83099"/>
        <dbReference type="ChEBI" id="CHEBI:83100"/>
        <dbReference type="EC" id="1.8.1.4"/>
    </reaction>
</comment>
<dbReference type="Pfam" id="PF25600">
    <property type="entry name" value="TRIM_CC"/>
    <property type="match status" value="1"/>
</dbReference>
<dbReference type="InterPro" id="IPR001841">
    <property type="entry name" value="Znf_RING"/>
</dbReference>
<dbReference type="GO" id="GO:0050660">
    <property type="term" value="F:flavin adenine dinucleotide binding"/>
    <property type="evidence" value="ECO:0007669"/>
    <property type="project" value="TreeGrafter"/>
</dbReference>
<keyword evidence="8" id="KW-0175">Coiled coil</keyword>
<dbReference type="InterPro" id="IPR043136">
    <property type="entry name" value="B30.2/SPRY_sf"/>
</dbReference>
<comment type="caution">
    <text evidence="11">The sequence shown here is derived from an EMBL/GenBank/DDBJ whole genome shotgun (WGS) entry which is preliminary data.</text>
</comment>
<dbReference type="SMART" id="SM00449">
    <property type="entry name" value="SPRY"/>
    <property type="match status" value="1"/>
</dbReference>
<dbReference type="InterPro" id="IPR027370">
    <property type="entry name" value="Znf-RING_euk"/>
</dbReference>
<dbReference type="InterPro" id="IPR013083">
    <property type="entry name" value="Znf_RING/FYVE/PHD"/>
</dbReference>
<dbReference type="Gene3D" id="3.50.50.60">
    <property type="entry name" value="FAD/NAD(P)-binding domain"/>
    <property type="match status" value="3"/>
</dbReference>
<dbReference type="Proteomes" id="UP001460270">
    <property type="component" value="Unassembled WGS sequence"/>
</dbReference>
<accession>A0AAW0PB29</accession>
<dbReference type="Pfam" id="PF07992">
    <property type="entry name" value="Pyr_redox_2"/>
    <property type="match status" value="1"/>
</dbReference>
<dbReference type="SMART" id="SM00184">
    <property type="entry name" value="RING"/>
    <property type="match status" value="1"/>
</dbReference>
<dbReference type="InterPro" id="IPR036188">
    <property type="entry name" value="FAD/NAD-bd_sf"/>
</dbReference>
<dbReference type="PRINTS" id="PR00368">
    <property type="entry name" value="FADPNR"/>
</dbReference>
<keyword evidence="4 7" id="KW-0863">Zinc-finger</keyword>
<dbReference type="SUPFAM" id="SSF49899">
    <property type="entry name" value="Concanavalin A-like lectins/glucanases"/>
    <property type="match status" value="1"/>
</dbReference>
<dbReference type="Gene3D" id="3.30.40.10">
    <property type="entry name" value="Zinc/RING finger domain, C3HC4 (zinc finger)"/>
    <property type="match status" value="1"/>
</dbReference>
<dbReference type="PANTHER" id="PTHR22912">
    <property type="entry name" value="DISULFIDE OXIDOREDUCTASE"/>
    <property type="match status" value="1"/>
</dbReference>
<dbReference type="GO" id="GO:0006103">
    <property type="term" value="P:2-oxoglutarate metabolic process"/>
    <property type="evidence" value="ECO:0007669"/>
    <property type="project" value="TreeGrafter"/>
</dbReference>
<dbReference type="Pfam" id="PF00622">
    <property type="entry name" value="SPRY"/>
    <property type="match status" value="1"/>
</dbReference>
<evidence type="ECO:0000256" key="1">
    <source>
        <dbReference type="ARBA" id="ARBA00007532"/>
    </source>
</evidence>
<evidence type="ECO:0000256" key="4">
    <source>
        <dbReference type="ARBA" id="ARBA00022771"/>
    </source>
</evidence>
<dbReference type="GO" id="GO:0045252">
    <property type="term" value="C:oxoglutarate dehydrogenase complex"/>
    <property type="evidence" value="ECO:0007669"/>
    <property type="project" value="TreeGrafter"/>
</dbReference>
<evidence type="ECO:0000256" key="7">
    <source>
        <dbReference type="PROSITE-ProRule" id="PRU00175"/>
    </source>
</evidence>
<name>A0AAW0PB29_9GOBI</name>
<dbReference type="InterPro" id="IPR001870">
    <property type="entry name" value="B30.2/SPRY"/>
</dbReference>
<evidence type="ECO:0000259" key="9">
    <source>
        <dbReference type="PROSITE" id="PS50089"/>
    </source>
</evidence>
<dbReference type="GO" id="GO:0005739">
    <property type="term" value="C:mitochondrion"/>
    <property type="evidence" value="ECO:0007669"/>
    <property type="project" value="TreeGrafter"/>
</dbReference>
<evidence type="ECO:0000313" key="11">
    <source>
        <dbReference type="EMBL" id="KAK7916518.1"/>
    </source>
</evidence>
<dbReference type="InterPro" id="IPR013320">
    <property type="entry name" value="ConA-like_dom_sf"/>
</dbReference>
<evidence type="ECO:0000256" key="5">
    <source>
        <dbReference type="ARBA" id="ARBA00022833"/>
    </source>
</evidence>
<dbReference type="PROSITE" id="PS50089">
    <property type="entry name" value="ZF_RING_2"/>
    <property type="match status" value="1"/>
</dbReference>
<dbReference type="Gene3D" id="2.60.120.920">
    <property type="match status" value="1"/>
</dbReference>
<dbReference type="InterPro" id="IPR017907">
    <property type="entry name" value="Znf_RING_CS"/>
</dbReference>
<dbReference type="GO" id="GO:0004148">
    <property type="term" value="F:dihydrolipoyl dehydrogenase (NADH) activity"/>
    <property type="evidence" value="ECO:0007669"/>
    <property type="project" value="UniProtKB-EC"/>
</dbReference>
<dbReference type="Pfam" id="PF13445">
    <property type="entry name" value="zf-RING_UBOX"/>
    <property type="match status" value="1"/>
</dbReference>
<dbReference type="EC" id="1.8.1.4" evidence="2"/>
<dbReference type="PRINTS" id="PR01407">
    <property type="entry name" value="BUTYPHLNCDUF"/>
</dbReference>
<keyword evidence="3" id="KW-0479">Metal-binding</keyword>
<dbReference type="PROSITE" id="PS00518">
    <property type="entry name" value="ZF_RING_1"/>
    <property type="match status" value="1"/>
</dbReference>
<evidence type="ECO:0000256" key="8">
    <source>
        <dbReference type="SAM" id="Coils"/>
    </source>
</evidence>
<keyword evidence="5" id="KW-0862">Zinc</keyword>
<evidence type="ECO:0000256" key="6">
    <source>
        <dbReference type="ARBA" id="ARBA00049187"/>
    </source>
</evidence>
<dbReference type="PROSITE" id="PS50188">
    <property type="entry name" value="B302_SPRY"/>
    <property type="match status" value="1"/>
</dbReference>
<proteinExistence type="inferred from homology"/>